<evidence type="ECO:0000256" key="2">
    <source>
        <dbReference type="SAM" id="SignalP"/>
    </source>
</evidence>
<evidence type="ECO:0000256" key="1">
    <source>
        <dbReference type="SAM" id="MobiDB-lite"/>
    </source>
</evidence>
<comment type="caution">
    <text evidence="3">The sequence shown here is derived from an EMBL/GenBank/DDBJ whole genome shotgun (WGS) entry which is preliminary data.</text>
</comment>
<dbReference type="EMBL" id="JAPCWZ010000007">
    <property type="protein sequence ID" value="KAK8855096.1"/>
    <property type="molecule type" value="Genomic_DNA"/>
</dbReference>
<keyword evidence="2" id="KW-0732">Signal</keyword>
<name>A0ABR2HYI0_9PEZI</name>
<feature type="chain" id="PRO_5047482744" evidence="2">
    <location>
        <begin position="16"/>
        <end position="125"/>
    </location>
</feature>
<proteinExistence type="predicted"/>
<accession>A0ABR2HYI0</accession>
<protein>
    <submittedName>
        <fullName evidence="3">Uncharacterized protein</fullName>
    </submittedName>
</protein>
<feature type="region of interest" description="Disordered" evidence="1">
    <location>
        <begin position="98"/>
        <end position="125"/>
    </location>
</feature>
<reference evidence="3 4" key="1">
    <citation type="journal article" date="2024" name="IMA Fungus">
        <title>Apiospora arundinis, a panoply of carbohydrate-active enzymes and secondary metabolites.</title>
        <authorList>
            <person name="Sorensen T."/>
            <person name="Petersen C."/>
            <person name="Muurmann A.T."/>
            <person name="Christiansen J.V."/>
            <person name="Brundto M.L."/>
            <person name="Overgaard C.K."/>
            <person name="Boysen A.T."/>
            <person name="Wollenberg R.D."/>
            <person name="Larsen T.O."/>
            <person name="Sorensen J.L."/>
            <person name="Nielsen K.L."/>
            <person name="Sondergaard T.E."/>
        </authorList>
    </citation>
    <scope>NUCLEOTIDE SEQUENCE [LARGE SCALE GENOMIC DNA]</scope>
    <source>
        <strain evidence="3 4">AAU 773</strain>
    </source>
</reference>
<keyword evidence="4" id="KW-1185">Reference proteome</keyword>
<gene>
    <name evidence="3" type="ORF">PGQ11_011008</name>
</gene>
<dbReference type="Proteomes" id="UP001390339">
    <property type="component" value="Unassembled WGS sequence"/>
</dbReference>
<organism evidence="3 4">
    <name type="scientific">Apiospora arundinis</name>
    <dbReference type="NCBI Taxonomy" id="335852"/>
    <lineage>
        <taxon>Eukaryota</taxon>
        <taxon>Fungi</taxon>
        <taxon>Dikarya</taxon>
        <taxon>Ascomycota</taxon>
        <taxon>Pezizomycotina</taxon>
        <taxon>Sordariomycetes</taxon>
        <taxon>Xylariomycetidae</taxon>
        <taxon>Amphisphaeriales</taxon>
        <taxon>Apiosporaceae</taxon>
        <taxon>Apiospora</taxon>
    </lineage>
</organism>
<feature type="signal peptide" evidence="2">
    <location>
        <begin position="1"/>
        <end position="15"/>
    </location>
</feature>
<evidence type="ECO:0000313" key="3">
    <source>
        <dbReference type="EMBL" id="KAK8855096.1"/>
    </source>
</evidence>
<sequence length="125" mass="12516">MKSILIAIVVGSAAAAPAVKRQGFIPPNWGFPPGWNDPSLQPSPTCEFWPLGVPPTATPTVDGDGTVQAAAAAALPPCVFPWPPGLSIFVSPGLGAPTQAADANAEAPTAVPTVEAAPTPATWVA</sequence>
<feature type="compositionally biased region" description="Low complexity" evidence="1">
    <location>
        <begin position="105"/>
        <end position="125"/>
    </location>
</feature>
<evidence type="ECO:0000313" key="4">
    <source>
        <dbReference type="Proteomes" id="UP001390339"/>
    </source>
</evidence>